<evidence type="ECO:0000313" key="1">
    <source>
        <dbReference type="EMBL" id="GFY34145.1"/>
    </source>
</evidence>
<reference evidence="1" key="1">
    <citation type="submission" date="2020-08" db="EMBL/GenBank/DDBJ databases">
        <title>Multicomponent nature underlies the extraordinary mechanical properties of spider dragline silk.</title>
        <authorList>
            <person name="Kono N."/>
            <person name="Nakamura H."/>
            <person name="Mori M."/>
            <person name="Yoshida Y."/>
            <person name="Ohtoshi R."/>
            <person name="Malay A.D."/>
            <person name="Moran D.A.P."/>
            <person name="Tomita M."/>
            <person name="Numata K."/>
            <person name="Arakawa K."/>
        </authorList>
    </citation>
    <scope>NUCLEOTIDE SEQUENCE</scope>
</reference>
<proteinExistence type="predicted"/>
<sequence length="256" mass="29471">MTNIEALKSRKTERDAFTKAYNRTQELIALEGADICELEAELNVFKGKVDRLENTHSNILELLPEKDYDAEFEIAEDFRDKGVETKARRIINGQQNSTVEGSCAREVIDSFPPTGDNYPKEIVCLKTRFDRQDLQVEVYVRELLKLVLKNANSNFSSNNLFALYDNLEQQIRALETLDVTTDECACLLYPLVESCMPEDLLRAFQRGLNFDSGDDSKKRRDLKFLKNEVESEEWINLAVTGFDLTRMLHHIKAEAY</sequence>
<protein>
    <submittedName>
        <fullName evidence="1">Integrase catalytic domain-containing protein</fullName>
    </submittedName>
</protein>
<accession>A0A8X6WG28</accession>
<dbReference type="Pfam" id="PF03564">
    <property type="entry name" value="DUF1759"/>
    <property type="match status" value="1"/>
</dbReference>
<dbReference type="AlphaFoldDB" id="A0A8X6WG28"/>
<dbReference type="Proteomes" id="UP000887159">
    <property type="component" value="Unassembled WGS sequence"/>
</dbReference>
<dbReference type="EMBL" id="BMAU01021422">
    <property type="protein sequence ID" value="GFY34145.1"/>
    <property type="molecule type" value="Genomic_DNA"/>
</dbReference>
<evidence type="ECO:0000313" key="2">
    <source>
        <dbReference type="Proteomes" id="UP000887159"/>
    </source>
</evidence>
<comment type="caution">
    <text evidence="1">The sequence shown here is derived from an EMBL/GenBank/DDBJ whole genome shotgun (WGS) entry which is preliminary data.</text>
</comment>
<organism evidence="1 2">
    <name type="scientific">Trichonephila clavipes</name>
    <name type="common">Golden silk orbweaver</name>
    <name type="synonym">Nephila clavipes</name>
    <dbReference type="NCBI Taxonomy" id="2585209"/>
    <lineage>
        <taxon>Eukaryota</taxon>
        <taxon>Metazoa</taxon>
        <taxon>Ecdysozoa</taxon>
        <taxon>Arthropoda</taxon>
        <taxon>Chelicerata</taxon>
        <taxon>Arachnida</taxon>
        <taxon>Araneae</taxon>
        <taxon>Araneomorphae</taxon>
        <taxon>Entelegynae</taxon>
        <taxon>Araneoidea</taxon>
        <taxon>Nephilidae</taxon>
        <taxon>Trichonephila</taxon>
    </lineage>
</organism>
<dbReference type="InterPro" id="IPR005312">
    <property type="entry name" value="DUF1759"/>
</dbReference>
<gene>
    <name evidence="1" type="primary">AVEN_155635_1</name>
    <name evidence="1" type="ORF">TNCV_2504481</name>
</gene>
<keyword evidence="2" id="KW-1185">Reference proteome</keyword>
<name>A0A8X6WG28_TRICX</name>